<dbReference type="InterPro" id="IPR051448">
    <property type="entry name" value="CdaR-like_regulators"/>
</dbReference>
<evidence type="ECO:0000259" key="2">
    <source>
        <dbReference type="Pfam" id="PF13556"/>
    </source>
</evidence>
<keyword evidence="4" id="KW-1185">Reference proteome</keyword>
<dbReference type="EMBL" id="CP036150">
    <property type="protein sequence ID" value="QEN09488.1"/>
    <property type="molecule type" value="Genomic_DNA"/>
</dbReference>
<gene>
    <name evidence="3" type="ORF">EXM22_16420</name>
</gene>
<feature type="domain" description="PucR C-terminal helix-turn-helix" evidence="2">
    <location>
        <begin position="319"/>
        <end position="361"/>
    </location>
</feature>
<dbReference type="Gene3D" id="1.10.10.2840">
    <property type="entry name" value="PucR C-terminal helix-turn-helix domain"/>
    <property type="match status" value="1"/>
</dbReference>
<feature type="domain" description="Putative sugar diacid recognition" evidence="1">
    <location>
        <begin position="4"/>
        <end position="133"/>
    </location>
</feature>
<organism evidence="3 4">
    <name type="scientific">Oceanispirochaeta crateris</name>
    <dbReference type="NCBI Taxonomy" id="2518645"/>
    <lineage>
        <taxon>Bacteria</taxon>
        <taxon>Pseudomonadati</taxon>
        <taxon>Spirochaetota</taxon>
        <taxon>Spirochaetia</taxon>
        <taxon>Spirochaetales</taxon>
        <taxon>Spirochaetaceae</taxon>
        <taxon>Oceanispirochaeta</taxon>
    </lineage>
</organism>
<dbReference type="PANTHER" id="PTHR33744">
    <property type="entry name" value="CARBOHYDRATE DIACID REGULATOR"/>
    <property type="match status" value="1"/>
</dbReference>
<evidence type="ECO:0000313" key="4">
    <source>
        <dbReference type="Proteomes" id="UP000324209"/>
    </source>
</evidence>
<dbReference type="Pfam" id="PF05651">
    <property type="entry name" value="Diacid_rec"/>
    <property type="match status" value="1"/>
</dbReference>
<evidence type="ECO:0000313" key="3">
    <source>
        <dbReference type="EMBL" id="QEN09488.1"/>
    </source>
</evidence>
<dbReference type="PANTHER" id="PTHR33744:SF15">
    <property type="entry name" value="CARBOHYDRATE DIACID REGULATOR"/>
    <property type="match status" value="1"/>
</dbReference>
<reference evidence="3 4" key="1">
    <citation type="submission" date="2019-02" db="EMBL/GenBank/DDBJ databases">
        <title>Complete Genome Sequence and Methylome Analysis of free living Spirochaetas.</title>
        <authorList>
            <person name="Fomenkov A."/>
            <person name="Dubinina G."/>
            <person name="Leshcheva N."/>
            <person name="Mikheeva N."/>
            <person name="Grabovich M."/>
            <person name="Vincze T."/>
            <person name="Roberts R.J."/>
        </authorList>
    </citation>
    <scope>NUCLEOTIDE SEQUENCE [LARGE SCALE GENOMIC DNA]</scope>
    <source>
        <strain evidence="3 4">K2</strain>
    </source>
</reference>
<dbReference type="InterPro" id="IPR025736">
    <property type="entry name" value="PucR_C-HTH_dom"/>
</dbReference>
<evidence type="ECO:0000259" key="1">
    <source>
        <dbReference type="Pfam" id="PF05651"/>
    </source>
</evidence>
<dbReference type="Pfam" id="PF13556">
    <property type="entry name" value="HTH_30"/>
    <property type="match status" value="1"/>
</dbReference>
<dbReference type="KEGG" id="ock:EXM22_16420"/>
<dbReference type="AlphaFoldDB" id="A0A5C1QQ51"/>
<dbReference type="OrthoDB" id="9792148at2"/>
<protein>
    <recommendedName>
        <fullName evidence="5">CdaR family transcriptional regulator</fullName>
    </recommendedName>
</protein>
<proteinExistence type="predicted"/>
<dbReference type="RefSeq" id="WP_149487562.1">
    <property type="nucleotide sequence ID" value="NZ_CP036150.1"/>
</dbReference>
<dbReference type="Proteomes" id="UP000324209">
    <property type="component" value="Chromosome"/>
</dbReference>
<accession>A0A5C1QQ51</accession>
<dbReference type="InterPro" id="IPR042070">
    <property type="entry name" value="PucR_C-HTH_sf"/>
</dbReference>
<name>A0A5C1QQ51_9SPIO</name>
<sequence>MAILTPEFAQQFIQKTVKNLPYNVNIMNHEGVIIASKDSSRIGDFHEVAHGLLSGQIQNGVVTEEDHFIGTKPGINMFIDHQGKHIGVICVSGDPDNVKNFAGFVKTTMETMLAYDLKMSMTQRSLGDAEKFLHYILFEEEFNVEDAKRLHERYSNVSPQLAVVIIVRYSSRIDRDKIMRSLAFENEANRKGIAIKGRNDDLIILKNLDNRVNEGIRDYKDQIFKFIWDLEEKLSVVLEDHDLQYYVGSLQTRLDMFRTSYHHAQHIAFYPHQRQKNRAVFFLDHIQDYIRNSMTMKFYNDIFSVFLTLFQGDEKLVMVETIKALAANNYNIVSTSKDLHVHRNTITFRLNKLKNSLNIDPLLIGSDREFLNELAYYLDKR</sequence>
<dbReference type="InterPro" id="IPR008599">
    <property type="entry name" value="Diacid_rec"/>
</dbReference>
<evidence type="ECO:0008006" key="5">
    <source>
        <dbReference type="Google" id="ProtNLM"/>
    </source>
</evidence>